<keyword evidence="1" id="KW-0238">DNA-binding</keyword>
<reference evidence="3" key="1">
    <citation type="journal article" date="2021" name="PeerJ">
        <title>Extensive microbial diversity within the chicken gut microbiome revealed by metagenomics and culture.</title>
        <authorList>
            <person name="Gilroy R."/>
            <person name="Ravi A."/>
            <person name="Getino M."/>
            <person name="Pursley I."/>
            <person name="Horton D.L."/>
            <person name="Alikhan N.F."/>
            <person name="Baker D."/>
            <person name="Gharbi K."/>
            <person name="Hall N."/>
            <person name="Watson M."/>
            <person name="Adriaenssens E.M."/>
            <person name="Foster-Nyarko E."/>
            <person name="Jarju S."/>
            <person name="Secka A."/>
            <person name="Antonio M."/>
            <person name="Oren A."/>
            <person name="Chaudhuri R.R."/>
            <person name="La Ragione R."/>
            <person name="Hildebrand F."/>
            <person name="Pallen M.J."/>
        </authorList>
    </citation>
    <scope>NUCLEOTIDE SEQUENCE</scope>
    <source>
        <strain evidence="3">CHK193-16274</strain>
    </source>
</reference>
<name>A0A921KI21_9FIRM</name>
<dbReference type="SUPFAM" id="SSF56349">
    <property type="entry name" value="DNA breaking-rejoining enzymes"/>
    <property type="match status" value="1"/>
</dbReference>
<gene>
    <name evidence="3" type="ORF">K8V91_02520</name>
</gene>
<dbReference type="Gene3D" id="1.10.443.10">
    <property type="entry name" value="Intergrase catalytic core"/>
    <property type="match status" value="1"/>
</dbReference>
<dbReference type="EMBL" id="DYWV01000086">
    <property type="protein sequence ID" value="HJF39773.1"/>
    <property type="molecule type" value="Genomic_DNA"/>
</dbReference>
<organism evidence="3 4">
    <name type="scientific">Thomasclavelia spiroformis</name>
    <dbReference type="NCBI Taxonomy" id="29348"/>
    <lineage>
        <taxon>Bacteria</taxon>
        <taxon>Bacillati</taxon>
        <taxon>Bacillota</taxon>
        <taxon>Erysipelotrichia</taxon>
        <taxon>Erysipelotrichales</taxon>
        <taxon>Coprobacillaceae</taxon>
        <taxon>Thomasclavelia</taxon>
    </lineage>
</organism>
<dbReference type="InterPro" id="IPR011010">
    <property type="entry name" value="DNA_brk_join_enz"/>
</dbReference>
<dbReference type="GO" id="GO:0003677">
    <property type="term" value="F:DNA binding"/>
    <property type="evidence" value="ECO:0007669"/>
    <property type="project" value="UniProtKB-KW"/>
</dbReference>
<evidence type="ECO:0000256" key="2">
    <source>
        <dbReference type="ARBA" id="ARBA00023172"/>
    </source>
</evidence>
<dbReference type="GO" id="GO:0015074">
    <property type="term" value="P:DNA integration"/>
    <property type="evidence" value="ECO:0007669"/>
    <property type="project" value="InterPro"/>
</dbReference>
<evidence type="ECO:0008006" key="5">
    <source>
        <dbReference type="Google" id="ProtNLM"/>
    </source>
</evidence>
<dbReference type="InterPro" id="IPR010998">
    <property type="entry name" value="Integrase_recombinase_N"/>
</dbReference>
<protein>
    <recommendedName>
        <fullName evidence="5">Site-specific integrase</fullName>
    </recommendedName>
</protein>
<accession>A0A921KI21</accession>
<dbReference type="GO" id="GO:0006310">
    <property type="term" value="P:DNA recombination"/>
    <property type="evidence" value="ECO:0007669"/>
    <property type="project" value="UniProtKB-KW"/>
</dbReference>
<reference evidence="3" key="2">
    <citation type="submission" date="2021-09" db="EMBL/GenBank/DDBJ databases">
        <authorList>
            <person name="Gilroy R."/>
        </authorList>
    </citation>
    <scope>NUCLEOTIDE SEQUENCE</scope>
    <source>
        <strain evidence="3">CHK193-16274</strain>
    </source>
</reference>
<proteinExistence type="predicted"/>
<evidence type="ECO:0000313" key="4">
    <source>
        <dbReference type="Proteomes" id="UP000749320"/>
    </source>
</evidence>
<dbReference type="InterPro" id="IPR013762">
    <property type="entry name" value="Integrase-like_cat_sf"/>
</dbReference>
<evidence type="ECO:0000313" key="3">
    <source>
        <dbReference type="EMBL" id="HJF39773.1"/>
    </source>
</evidence>
<dbReference type="Proteomes" id="UP000749320">
    <property type="component" value="Unassembled WGS sequence"/>
</dbReference>
<dbReference type="Gene3D" id="1.10.150.130">
    <property type="match status" value="1"/>
</dbReference>
<comment type="caution">
    <text evidence="3">The sequence shown here is derived from an EMBL/GenBank/DDBJ whole genome shotgun (WGS) entry which is preliminary data.</text>
</comment>
<sequence length="442" mass="51228">MAIITKRRKAYSVIYQKIDENGNPKTVWETYYDYPSAIARQKELEGNFDYDKINVDKNSRIIDFLKQYVIKLGPQKWSVSYCEKFQGIINNYLVKLFEEKQITDINDDFGTQTIKSLKEMSAIGKRHQKASKYVPFSMQRSTLSLLRNAFDYLVNERLIDSNPFLEITLKAPTKTLNNPEWNLAYVENLFKYAQDVRLFLLVHILFSTGLGINEIAGLTWDNVHISEDLIDSDQCFIRSDKALKRMNMNSIAMLPESQVIQKFKCEGFNQTNTSLVLMYKNPSLVKVAHLHQPVAMLLKEWKNQQEHYYSPANPNNLVIMLGTGKPCDIRNLTKMYHTACMNGRMKKLTLGALKSFSKKQINENGCTNADYFYSQLDEPILLPDLKKGTLRVMSMVTNQKINKKLKFDVFEKKNEDLQLLLHQLQDDPELKMQLINKIKAGL</sequence>
<dbReference type="AlphaFoldDB" id="A0A921KI21"/>
<evidence type="ECO:0000256" key="1">
    <source>
        <dbReference type="ARBA" id="ARBA00023125"/>
    </source>
</evidence>
<keyword evidence="2" id="KW-0233">DNA recombination</keyword>